<keyword evidence="2" id="KW-0645">Protease</keyword>
<dbReference type="AlphaFoldDB" id="A0A6P0HGM1"/>
<gene>
    <name evidence="2" type="ORF">G3T38_04010</name>
</gene>
<dbReference type="InterPro" id="IPR043504">
    <property type="entry name" value="Peptidase_S1_PA_chymotrypsin"/>
</dbReference>
<dbReference type="Gene3D" id="2.40.10.10">
    <property type="entry name" value="Trypsin-like serine proteases"/>
    <property type="match status" value="2"/>
</dbReference>
<accession>A0A6P0HGM1</accession>
<keyword evidence="3" id="KW-1185">Reference proteome</keyword>
<dbReference type="InterPro" id="IPR001254">
    <property type="entry name" value="Trypsin_dom"/>
</dbReference>
<evidence type="ECO:0000313" key="3">
    <source>
        <dbReference type="Proteomes" id="UP000468687"/>
    </source>
</evidence>
<feature type="domain" description="Peptidase S1" evidence="1">
    <location>
        <begin position="203"/>
        <end position="367"/>
    </location>
</feature>
<proteinExistence type="predicted"/>
<dbReference type="GO" id="GO:0004252">
    <property type="term" value="F:serine-type endopeptidase activity"/>
    <property type="evidence" value="ECO:0007669"/>
    <property type="project" value="InterPro"/>
</dbReference>
<protein>
    <submittedName>
        <fullName evidence="2">Trypsin-like serine protease</fullName>
    </submittedName>
</protein>
<reference evidence="2 3" key="1">
    <citation type="journal article" date="2014" name="Int. J. Syst. Evol. Microbiol.">
        <title>Nocardioides zeae sp. nov., isolated from the stem of Zea mays.</title>
        <authorList>
            <person name="Glaeser S.P."/>
            <person name="McInroy J.A."/>
            <person name="Busse H.J."/>
            <person name="Kampfer P."/>
        </authorList>
    </citation>
    <scope>NUCLEOTIDE SEQUENCE [LARGE SCALE GENOMIC DNA]</scope>
    <source>
        <strain evidence="2 3">JCM 30728</strain>
    </source>
</reference>
<dbReference type="GO" id="GO:0006508">
    <property type="term" value="P:proteolysis"/>
    <property type="evidence" value="ECO:0007669"/>
    <property type="project" value="UniProtKB-KW"/>
</dbReference>
<organism evidence="2 3">
    <name type="scientific">Nocardioides zeae</name>
    <dbReference type="NCBI Taxonomy" id="1457234"/>
    <lineage>
        <taxon>Bacteria</taxon>
        <taxon>Bacillati</taxon>
        <taxon>Actinomycetota</taxon>
        <taxon>Actinomycetes</taxon>
        <taxon>Propionibacteriales</taxon>
        <taxon>Nocardioidaceae</taxon>
        <taxon>Nocardioides</taxon>
    </lineage>
</organism>
<dbReference type="RefSeq" id="WP_163770800.1">
    <property type="nucleotide sequence ID" value="NZ_JAAGXA010000002.1"/>
</dbReference>
<keyword evidence="2" id="KW-0378">Hydrolase</keyword>
<dbReference type="EMBL" id="JAAGXA010000002">
    <property type="protein sequence ID" value="NEN77437.1"/>
    <property type="molecule type" value="Genomic_DNA"/>
</dbReference>
<dbReference type="PROSITE" id="PS00134">
    <property type="entry name" value="TRYPSIN_HIS"/>
    <property type="match status" value="1"/>
</dbReference>
<dbReference type="InterPro" id="IPR018114">
    <property type="entry name" value="TRYPSIN_HIS"/>
</dbReference>
<dbReference type="Pfam" id="PF00089">
    <property type="entry name" value="Trypsin"/>
    <property type="match status" value="1"/>
</dbReference>
<evidence type="ECO:0000259" key="1">
    <source>
        <dbReference type="Pfam" id="PF00089"/>
    </source>
</evidence>
<evidence type="ECO:0000313" key="2">
    <source>
        <dbReference type="EMBL" id="NEN77437.1"/>
    </source>
</evidence>
<dbReference type="Proteomes" id="UP000468687">
    <property type="component" value="Unassembled WGS sequence"/>
</dbReference>
<sequence length="411" mass="43640">MGLNEYLNTDAEYEALGEEEFDRRSQLLLEALDIVGVSTITDGTGSQPIPRGFAGSSFDQTEMTLRLFWVDKAAPEEALAKIAAELPEVKVEISDAKNDRPTLESIINSFPYEKYPAITGLAHRRDGSAVVVRYEGTVDGPAVARELGTDIILVDDTGAPGLVPLDNRHTDAPPLNGGASFRFGGEPVGFMHCSTGYAVRNTSSGGVVRFRMMTAAHCVTGAGERDTAYQSDGNLGLYPGTNSGNTTPFSDYDIATMATGHNLTHWIFRGGIFSQSEKAVSGAFSGTVVGMGVATNGAQSGEHIGSIVARENVPPGNRSACTETCWITFVQGNTSTHGMATHGDSGGPLIIQDDDRLYVGGLISVASDAQGTVPCDTHNDGWAGNCYRRVGIISHQDLIARLNEFTPGWSL</sequence>
<dbReference type="SUPFAM" id="SSF50494">
    <property type="entry name" value="Trypsin-like serine proteases"/>
    <property type="match status" value="1"/>
</dbReference>
<name>A0A6P0HGM1_9ACTN</name>
<dbReference type="InterPro" id="IPR009003">
    <property type="entry name" value="Peptidase_S1_PA"/>
</dbReference>
<comment type="caution">
    <text evidence="2">The sequence shown here is derived from an EMBL/GenBank/DDBJ whole genome shotgun (WGS) entry which is preliminary data.</text>
</comment>